<reference evidence="2" key="1">
    <citation type="submission" date="2024-06" db="EMBL/GenBank/DDBJ databases">
        <authorList>
            <consortium name="consrtm"/>
            <person name="Uemura M."/>
            <person name="Terahara T."/>
        </authorList>
    </citation>
    <scope>NUCLEOTIDE SEQUENCE</scope>
    <source>
        <strain evidence="2">KM77-8</strain>
    </source>
</reference>
<evidence type="ECO:0000256" key="1">
    <source>
        <dbReference type="SAM" id="MobiDB-lite"/>
    </source>
</evidence>
<evidence type="ECO:0000313" key="2">
    <source>
        <dbReference type="EMBL" id="BFO15996.1"/>
    </source>
</evidence>
<organism evidence="2">
    <name type="scientific">Streptomyces haneummycinicus</name>
    <dbReference type="NCBI Taxonomy" id="3074435"/>
    <lineage>
        <taxon>Bacteria</taxon>
        <taxon>Bacillati</taxon>
        <taxon>Actinomycetota</taxon>
        <taxon>Actinomycetes</taxon>
        <taxon>Kitasatosporales</taxon>
        <taxon>Streptomycetaceae</taxon>
        <taxon>Streptomyces</taxon>
    </lineage>
</organism>
<dbReference type="EMBL" id="AP035768">
    <property type="protein sequence ID" value="BFO15996.1"/>
    <property type="molecule type" value="Genomic_DNA"/>
</dbReference>
<sequence>MARCEVSQKTPAARKQAASSGPASGNQAVDSPMEMIGPKMKHISSTTDSNEYAMWSFGVPRYRAAQRARIIEPRLGTQPMPTHATNSTHSGHA</sequence>
<name>A0AAT9HEU5_9ACTN</name>
<accession>A0AAT9HEU5</accession>
<protein>
    <submittedName>
        <fullName evidence="2">Uncharacterized protein</fullName>
    </submittedName>
</protein>
<gene>
    <name evidence="2" type="ORF">SHKM778_23840</name>
</gene>
<feature type="region of interest" description="Disordered" evidence="1">
    <location>
        <begin position="72"/>
        <end position="93"/>
    </location>
</feature>
<feature type="compositionally biased region" description="Polar residues" evidence="1">
    <location>
        <begin position="17"/>
        <end position="29"/>
    </location>
</feature>
<reference evidence="2" key="2">
    <citation type="submission" date="2024-07" db="EMBL/GenBank/DDBJ databases">
        <title>Streptomyces haneummycinica sp. nov., a new antibiotic-producing actinobacterium isolated from marine sediment.</title>
        <authorList>
            <person name="Uemura M."/>
            <person name="Hamada M."/>
            <person name="Hirano S."/>
            <person name="Kobayashi K."/>
            <person name="Ohshiro T."/>
            <person name="Kobayashi T."/>
            <person name="Terahara T."/>
        </authorList>
    </citation>
    <scope>NUCLEOTIDE SEQUENCE</scope>
    <source>
        <strain evidence="2">KM77-8</strain>
    </source>
</reference>
<feature type="region of interest" description="Disordered" evidence="1">
    <location>
        <begin position="1"/>
        <end position="32"/>
    </location>
</feature>
<proteinExistence type="predicted"/>
<feature type="compositionally biased region" description="Polar residues" evidence="1">
    <location>
        <begin position="79"/>
        <end position="93"/>
    </location>
</feature>
<dbReference type="AlphaFoldDB" id="A0AAT9HEU5"/>